<dbReference type="Proteomes" id="UP001194469">
    <property type="component" value="Unassembled WGS sequence"/>
</dbReference>
<dbReference type="NCBIfam" id="NF037995">
    <property type="entry name" value="TRAP_S1"/>
    <property type="match status" value="1"/>
</dbReference>
<dbReference type="PANTHER" id="PTHR33376">
    <property type="match status" value="1"/>
</dbReference>
<feature type="chain" id="PRO_5046151842" evidence="4">
    <location>
        <begin position="32"/>
        <end position="387"/>
    </location>
</feature>
<feature type="coiled-coil region" evidence="2">
    <location>
        <begin position="306"/>
        <end position="333"/>
    </location>
</feature>
<dbReference type="Pfam" id="PF03480">
    <property type="entry name" value="DctP"/>
    <property type="match status" value="1"/>
</dbReference>
<keyword evidence="2" id="KW-0175">Coiled coil</keyword>
<dbReference type="Gene3D" id="3.40.190.170">
    <property type="entry name" value="Bacterial extracellular solute-binding protein, family 7"/>
    <property type="match status" value="1"/>
</dbReference>
<evidence type="ECO:0000256" key="2">
    <source>
        <dbReference type="SAM" id="Coils"/>
    </source>
</evidence>
<accession>A0ABS0J2D8</accession>
<evidence type="ECO:0000313" key="5">
    <source>
        <dbReference type="EMBL" id="MBG3876380.1"/>
    </source>
</evidence>
<dbReference type="InterPro" id="IPR018389">
    <property type="entry name" value="DctP_fam"/>
</dbReference>
<evidence type="ECO:0000256" key="4">
    <source>
        <dbReference type="SAM" id="SignalP"/>
    </source>
</evidence>
<feature type="compositionally biased region" description="Pro residues" evidence="3">
    <location>
        <begin position="49"/>
        <end position="60"/>
    </location>
</feature>
<proteinExistence type="predicted"/>
<comment type="caution">
    <text evidence="5">The sequence shown here is derived from an EMBL/GenBank/DDBJ whole genome shotgun (WGS) entry which is preliminary data.</text>
</comment>
<protein>
    <submittedName>
        <fullName evidence="5">C4-dicarboxylate ABC transporter substrate-binding protein</fullName>
    </submittedName>
</protein>
<keyword evidence="6" id="KW-1185">Reference proteome</keyword>
<dbReference type="EMBL" id="VRYY01000110">
    <property type="protein sequence ID" value="MBG3876380.1"/>
    <property type="molecule type" value="Genomic_DNA"/>
</dbReference>
<organism evidence="5 6">
    <name type="scientific">Nitratidesulfovibrio oxamicus</name>
    <dbReference type="NCBI Taxonomy" id="32016"/>
    <lineage>
        <taxon>Bacteria</taxon>
        <taxon>Pseudomonadati</taxon>
        <taxon>Thermodesulfobacteriota</taxon>
        <taxon>Desulfovibrionia</taxon>
        <taxon>Desulfovibrionales</taxon>
        <taxon>Desulfovibrionaceae</taxon>
        <taxon>Nitratidesulfovibrio</taxon>
    </lineage>
</organism>
<feature type="signal peptide" evidence="4">
    <location>
        <begin position="1"/>
        <end position="31"/>
    </location>
</feature>
<name>A0ABS0J2D8_9BACT</name>
<gene>
    <name evidence="5" type="ORF">FVW20_04900</name>
</gene>
<dbReference type="PANTHER" id="PTHR33376:SF15">
    <property type="entry name" value="BLL6794 PROTEIN"/>
    <property type="match status" value="1"/>
</dbReference>
<evidence type="ECO:0000313" key="6">
    <source>
        <dbReference type="Proteomes" id="UP001194469"/>
    </source>
</evidence>
<reference evidence="5 6" key="1">
    <citation type="submission" date="2019-08" db="EMBL/GenBank/DDBJ databases">
        <authorList>
            <person name="Luo N."/>
        </authorList>
    </citation>
    <scope>NUCLEOTIDE SEQUENCE [LARGE SCALE GENOMIC DNA]</scope>
    <source>
        <strain evidence="5 6">NCIMB 9442</strain>
    </source>
</reference>
<dbReference type="CDD" id="cd13605">
    <property type="entry name" value="PBP2_TRAP_DctP_like_2"/>
    <property type="match status" value="1"/>
</dbReference>
<evidence type="ECO:0000256" key="1">
    <source>
        <dbReference type="ARBA" id="ARBA00022729"/>
    </source>
</evidence>
<keyword evidence="1 4" id="KW-0732">Signal</keyword>
<evidence type="ECO:0000256" key="3">
    <source>
        <dbReference type="SAM" id="MobiDB-lite"/>
    </source>
</evidence>
<sequence length="387" mass="42646">MSAPRVALRAVWLTMAALCVLLVAVVPHARAQDDALAATAPPAADSPVSEPPAGDPPADPSPAARPEAGVPMLRISVDNGPTHFQVKALRRFAEDVRQRLAGRLRVEVYDSASLYRDRDVLQALNLGRVEMALPGTWVLHSMVPDCGVFMLPAFYGAPARASLAVADGPPGRIIDSRIERNLRVTVLGRWLELGHANLYLVDRAVRRHEDLAGLRIRVAGGPANELRLAAMGARPLVVPWPDLPHWLQGGNLDGLMTTHETAVSGQLWRYGVTHVFEDRAYFAMYVPLVSRTFWERLPADMRDVLRDAWDDHVDEARAQAAEAQAEARGALRTRGLVFAVPDDAVLRRWRERLRLGEREVVDFVGVDPVLYEIARAAAWQAEQSPPK</sequence>
<dbReference type="InterPro" id="IPR038404">
    <property type="entry name" value="TRAP_DctP_sf"/>
</dbReference>
<feature type="region of interest" description="Disordered" evidence="3">
    <location>
        <begin position="37"/>
        <end position="67"/>
    </location>
</feature>